<dbReference type="InterPro" id="IPR013216">
    <property type="entry name" value="Methyltransf_11"/>
</dbReference>
<keyword evidence="1" id="KW-0489">Methyltransferase</keyword>
<evidence type="ECO:0000259" key="5">
    <source>
        <dbReference type="Pfam" id="PF08241"/>
    </source>
</evidence>
<dbReference type="GO" id="GO:0032259">
    <property type="term" value="P:methylation"/>
    <property type="evidence" value="ECO:0007669"/>
    <property type="project" value="UniProtKB-KW"/>
</dbReference>
<dbReference type="OrthoDB" id="3265906at2759"/>
<keyword evidence="4" id="KW-0949">S-adenosyl-L-methionine</keyword>
<evidence type="ECO:0000256" key="3">
    <source>
        <dbReference type="ARBA" id="ARBA00022688"/>
    </source>
</evidence>
<dbReference type="STRING" id="135208.A0A4Y9ZIQ4"/>
<dbReference type="SUPFAM" id="SSF53335">
    <property type="entry name" value="S-adenosyl-L-methionine-dependent methyltransferases"/>
    <property type="match status" value="1"/>
</dbReference>
<proteinExistence type="predicted"/>
<protein>
    <recommendedName>
        <fullName evidence="5">Methyltransferase type 11 domain-containing protein</fullName>
    </recommendedName>
</protein>
<dbReference type="EMBL" id="SFCI01002016">
    <property type="protein sequence ID" value="TFY74552.1"/>
    <property type="molecule type" value="Genomic_DNA"/>
</dbReference>
<dbReference type="GO" id="GO:0061542">
    <property type="term" value="F:3-demethylubiquinol 3-O-methyltransferase activity"/>
    <property type="evidence" value="ECO:0007669"/>
    <property type="project" value="InterPro"/>
</dbReference>
<feature type="non-terminal residue" evidence="6">
    <location>
        <position position="1"/>
    </location>
</feature>
<dbReference type="CDD" id="cd02440">
    <property type="entry name" value="AdoMet_MTases"/>
    <property type="match status" value="1"/>
</dbReference>
<dbReference type="PANTHER" id="PTHR43464:SF19">
    <property type="entry name" value="UBIQUINONE BIOSYNTHESIS O-METHYLTRANSFERASE, MITOCHONDRIAL"/>
    <property type="match status" value="1"/>
</dbReference>
<keyword evidence="7" id="KW-1185">Reference proteome</keyword>
<keyword evidence="3" id="KW-0831">Ubiquinone biosynthesis</keyword>
<evidence type="ECO:0000256" key="2">
    <source>
        <dbReference type="ARBA" id="ARBA00022679"/>
    </source>
</evidence>
<dbReference type="GO" id="GO:0005739">
    <property type="term" value="C:mitochondrion"/>
    <property type="evidence" value="ECO:0007669"/>
    <property type="project" value="TreeGrafter"/>
</dbReference>
<dbReference type="Pfam" id="PF08241">
    <property type="entry name" value="Methyltransf_11"/>
    <property type="match status" value="1"/>
</dbReference>
<keyword evidence="2" id="KW-0808">Transferase</keyword>
<organism evidence="6 7">
    <name type="scientific">Hericium alpestre</name>
    <dbReference type="NCBI Taxonomy" id="135208"/>
    <lineage>
        <taxon>Eukaryota</taxon>
        <taxon>Fungi</taxon>
        <taxon>Dikarya</taxon>
        <taxon>Basidiomycota</taxon>
        <taxon>Agaricomycotina</taxon>
        <taxon>Agaricomycetes</taxon>
        <taxon>Russulales</taxon>
        <taxon>Hericiaceae</taxon>
        <taxon>Hericium</taxon>
    </lineage>
</organism>
<feature type="domain" description="Methyltransferase type 11" evidence="5">
    <location>
        <begin position="1"/>
        <end position="103"/>
    </location>
</feature>
<accession>A0A4Y9ZIQ4</accession>
<evidence type="ECO:0000256" key="1">
    <source>
        <dbReference type="ARBA" id="ARBA00022603"/>
    </source>
</evidence>
<name>A0A4Y9ZIQ4_9AGAM</name>
<dbReference type="InterPro" id="IPR010233">
    <property type="entry name" value="UbiG_MeTrfase"/>
</dbReference>
<evidence type="ECO:0000313" key="6">
    <source>
        <dbReference type="EMBL" id="TFY74552.1"/>
    </source>
</evidence>
<evidence type="ECO:0000256" key="4">
    <source>
        <dbReference type="ARBA" id="ARBA00022691"/>
    </source>
</evidence>
<sequence>VGCGGGILSESLARLGGRTLGVDASEANIRIASLHASADPHLSTHTPSGGTLAYRHASAEALLQEQKRFDIVCSMEVVEHVDNPAAFLASCAELVKPGGHLFLSTVARTPLAYLLTIFAAENVLRLVAPGTHTYSKFVNPSELIDFFAKYPFSSTALSSPAPSSYAQLPARPWISQTYAHGAARAHRGGGARAGPRADAS</sequence>
<evidence type="ECO:0000313" key="7">
    <source>
        <dbReference type="Proteomes" id="UP000298061"/>
    </source>
</evidence>
<gene>
    <name evidence="6" type="ORF">EWM64_g9457</name>
</gene>
<dbReference type="Proteomes" id="UP000298061">
    <property type="component" value="Unassembled WGS sequence"/>
</dbReference>
<dbReference type="GO" id="GO:0010420">
    <property type="term" value="F:polyprenyldihydroxybenzoate methyltransferase activity"/>
    <property type="evidence" value="ECO:0007669"/>
    <property type="project" value="InterPro"/>
</dbReference>
<dbReference type="NCBIfam" id="TIGR01983">
    <property type="entry name" value="UbiG"/>
    <property type="match status" value="1"/>
</dbReference>
<dbReference type="AlphaFoldDB" id="A0A4Y9ZIQ4"/>
<dbReference type="PANTHER" id="PTHR43464">
    <property type="entry name" value="METHYLTRANSFERASE"/>
    <property type="match status" value="1"/>
</dbReference>
<reference evidence="6 7" key="1">
    <citation type="submission" date="2019-02" db="EMBL/GenBank/DDBJ databases">
        <title>Genome sequencing of the rare red list fungi Hericium alpestre (H. flagellum).</title>
        <authorList>
            <person name="Buettner E."/>
            <person name="Kellner H."/>
        </authorList>
    </citation>
    <scope>NUCLEOTIDE SEQUENCE [LARGE SCALE GENOMIC DNA]</scope>
    <source>
        <strain evidence="6 7">DSM 108284</strain>
    </source>
</reference>
<dbReference type="Gene3D" id="3.40.50.150">
    <property type="entry name" value="Vaccinia Virus protein VP39"/>
    <property type="match status" value="1"/>
</dbReference>
<comment type="caution">
    <text evidence="6">The sequence shown here is derived from an EMBL/GenBank/DDBJ whole genome shotgun (WGS) entry which is preliminary data.</text>
</comment>
<dbReference type="InterPro" id="IPR029063">
    <property type="entry name" value="SAM-dependent_MTases_sf"/>
</dbReference>